<dbReference type="Proteomes" id="UP000267821">
    <property type="component" value="Unassembled WGS sequence"/>
</dbReference>
<name>A0A3N4MBA2_9PEZI</name>
<keyword evidence="2" id="KW-1185">Reference proteome</keyword>
<evidence type="ECO:0000313" key="2">
    <source>
        <dbReference type="Proteomes" id="UP000267821"/>
    </source>
</evidence>
<dbReference type="AlphaFoldDB" id="A0A3N4MBA2"/>
<sequence>MLQNYMFIYGVTGIVAFWQFKKDIDEKFEALGSRIEGVEIRLNDNITKSFDRQLTVMSKLLEKPPNGSRLPPN</sequence>
<evidence type="ECO:0000313" key="1">
    <source>
        <dbReference type="EMBL" id="RPB26835.1"/>
    </source>
</evidence>
<proteinExistence type="predicted"/>
<accession>A0A3N4MBA2</accession>
<organism evidence="1 2">
    <name type="scientific">Terfezia boudieri ATCC MYA-4762</name>
    <dbReference type="NCBI Taxonomy" id="1051890"/>
    <lineage>
        <taxon>Eukaryota</taxon>
        <taxon>Fungi</taxon>
        <taxon>Dikarya</taxon>
        <taxon>Ascomycota</taxon>
        <taxon>Pezizomycotina</taxon>
        <taxon>Pezizomycetes</taxon>
        <taxon>Pezizales</taxon>
        <taxon>Pezizaceae</taxon>
        <taxon>Terfezia</taxon>
    </lineage>
</organism>
<gene>
    <name evidence="1" type="ORF">L211DRAFT_835184</name>
</gene>
<reference evidence="1 2" key="1">
    <citation type="journal article" date="2018" name="Nat. Ecol. Evol.">
        <title>Pezizomycetes genomes reveal the molecular basis of ectomycorrhizal truffle lifestyle.</title>
        <authorList>
            <person name="Murat C."/>
            <person name="Payen T."/>
            <person name="Noel B."/>
            <person name="Kuo A."/>
            <person name="Morin E."/>
            <person name="Chen J."/>
            <person name="Kohler A."/>
            <person name="Krizsan K."/>
            <person name="Balestrini R."/>
            <person name="Da Silva C."/>
            <person name="Montanini B."/>
            <person name="Hainaut M."/>
            <person name="Levati E."/>
            <person name="Barry K.W."/>
            <person name="Belfiori B."/>
            <person name="Cichocki N."/>
            <person name="Clum A."/>
            <person name="Dockter R.B."/>
            <person name="Fauchery L."/>
            <person name="Guy J."/>
            <person name="Iotti M."/>
            <person name="Le Tacon F."/>
            <person name="Lindquist E.A."/>
            <person name="Lipzen A."/>
            <person name="Malagnac F."/>
            <person name="Mello A."/>
            <person name="Molinier V."/>
            <person name="Miyauchi S."/>
            <person name="Poulain J."/>
            <person name="Riccioni C."/>
            <person name="Rubini A."/>
            <person name="Sitrit Y."/>
            <person name="Splivallo R."/>
            <person name="Traeger S."/>
            <person name="Wang M."/>
            <person name="Zifcakova L."/>
            <person name="Wipf D."/>
            <person name="Zambonelli A."/>
            <person name="Paolocci F."/>
            <person name="Nowrousian M."/>
            <person name="Ottonello S."/>
            <person name="Baldrian P."/>
            <person name="Spatafora J.W."/>
            <person name="Henrissat B."/>
            <person name="Nagy L.G."/>
            <person name="Aury J.M."/>
            <person name="Wincker P."/>
            <person name="Grigoriev I.V."/>
            <person name="Bonfante P."/>
            <person name="Martin F.M."/>
        </authorList>
    </citation>
    <scope>NUCLEOTIDE SEQUENCE [LARGE SCALE GENOMIC DNA]</scope>
    <source>
        <strain evidence="1 2">ATCC MYA-4762</strain>
    </source>
</reference>
<dbReference type="InParanoid" id="A0A3N4MBA2"/>
<dbReference type="EMBL" id="ML121533">
    <property type="protein sequence ID" value="RPB26835.1"/>
    <property type="molecule type" value="Genomic_DNA"/>
</dbReference>
<protein>
    <submittedName>
        <fullName evidence="1">Uncharacterized protein</fullName>
    </submittedName>
</protein>